<dbReference type="Proteomes" id="UP000494106">
    <property type="component" value="Unassembled WGS sequence"/>
</dbReference>
<dbReference type="Gene3D" id="3.40.525.10">
    <property type="entry name" value="CRAL-TRIO lipid binding domain"/>
    <property type="match status" value="1"/>
</dbReference>
<dbReference type="CDD" id="cd00170">
    <property type="entry name" value="SEC14"/>
    <property type="match status" value="1"/>
</dbReference>
<keyword evidence="1" id="KW-0344">Guanine-nucleotide releasing factor</keyword>
<feature type="region of interest" description="Disordered" evidence="2">
    <location>
        <begin position="487"/>
        <end position="507"/>
    </location>
</feature>
<dbReference type="Gene3D" id="1.20.58.60">
    <property type="match status" value="1"/>
</dbReference>
<dbReference type="SUPFAM" id="SSF52087">
    <property type="entry name" value="CRAL/TRIO domain"/>
    <property type="match status" value="1"/>
</dbReference>
<dbReference type="InterPro" id="IPR056466">
    <property type="entry name" value="Spectrin_DBS"/>
</dbReference>
<dbReference type="PANTHER" id="PTHR22826">
    <property type="entry name" value="RHO GUANINE EXCHANGE FACTOR-RELATED"/>
    <property type="match status" value="1"/>
</dbReference>
<protein>
    <recommendedName>
        <fullName evidence="3">CRAL-TRIO domain-containing protein</fullName>
    </recommendedName>
</protein>
<comment type="caution">
    <text evidence="4">The sequence shown here is derived from an EMBL/GenBank/DDBJ whole genome shotgun (WGS) entry which is preliminary data.</text>
</comment>
<proteinExistence type="predicted"/>
<dbReference type="InterPro" id="IPR051336">
    <property type="entry name" value="RhoGEF_Guanine_NuclExch_SF"/>
</dbReference>
<evidence type="ECO:0000313" key="5">
    <source>
        <dbReference type="Proteomes" id="UP000494106"/>
    </source>
</evidence>
<organism evidence="4 5">
    <name type="scientific">Arctia plantaginis</name>
    <name type="common">Wood tiger moth</name>
    <name type="synonym">Phalaena plantaginis</name>
    <dbReference type="NCBI Taxonomy" id="874455"/>
    <lineage>
        <taxon>Eukaryota</taxon>
        <taxon>Metazoa</taxon>
        <taxon>Ecdysozoa</taxon>
        <taxon>Arthropoda</taxon>
        <taxon>Hexapoda</taxon>
        <taxon>Insecta</taxon>
        <taxon>Pterygota</taxon>
        <taxon>Neoptera</taxon>
        <taxon>Endopterygota</taxon>
        <taxon>Lepidoptera</taxon>
        <taxon>Glossata</taxon>
        <taxon>Ditrysia</taxon>
        <taxon>Noctuoidea</taxon>
        <taxon>Erebidae</taxon>
        <taxon>Arctiinae</taxon>
        <taxon>Arctia</taxon>
    </lineage>
</organism>
<dbReference type="InterPro" id="IPR001251">
    <property type="entry name" value="CRAL-TRIO_dom"/>
</dbReference>
<dbReference type="GO" id="GO:0005737">
    <property type="term" value="C:cytoplasm"/>
    <property type="evidence" value="ECO:0007669"/>
    <property type="project" value="TreeGrafter"/>
</dbReference>
<evidence type="ECO:0000259" key="3">
    <source>
        <dbReference type="PROSITE" id="PS50191"/>
    </source>
</evidence>
<dbReference type="SUPFAM" id="SSF46966">
    <property type="entry name" value="Spectrin repeat"/>
    <property type="match status" value="1"/>
</dbReference>
<dbReference type="EMBL" id="CADEBC010000503">
    <property type="protein sequence ID" value="CAB3239728.1"/>
    <property type="molecule type" value="Genomic_DNA"/>
</dbReference>
<dbReference type="Pfam" id="PF13716">
    <property type="entry name" value="CRAL_TRIO_2"/>
    <property type="match status" value="1"/>
</dbReference>
<dbReference type="SMART" id="SM00516">
    <property type="entry name" value="SEC14"/>
    <property type="match status" value="1"/>
</dbReference>
<gene>
    <name evidence="4" type="ORF">APLA_LOCUS7942</name>
</gene>
<dbReference type="InterPro" id="IPR036865">
    <property type="entry name" value="CRAL-TRIO_dom_sf"/>
</dbReference>
<dbReference type="AlphaFoldDB" id="A0A8S1A5I9"/>
<sequence length="520" mass="59009">MFTEAECDGCGRDGDEGRNVSELLLPQYALATGGLAKDHRPLITFPDNNNFHFITPSEYRRLLLYLTSVPSLLEADMGFHIIIDRRKDRWNSVKTVLLRISEFFPGIIHTVFVLRPASFLQKALSEVSSKLFKEEFRFRVLVCSSVEELYEHFDRTQLTPDLGGELQYSHAEWIQQRIALEKFSTLMKEISSKLDEFMHEIVDCDMGNDPTQTKELLDSQESRYNALKSDLASATTQGEDLLAQVRKPNLTYNIISHVAAVERLLVQLDETEKQFDNSWQKHSTKLNHWLKFRTFLLNFKQMQAALDNHLKMACDMTEVGETASRVDSLLQEAGDFEKLCNCDLETATSVIEDGETLMKDPLSSVDHIESKCEELRRTSALLVEKIQKRNLLLTKTRELMDRIDKANDWCANGVELLASEGGLTAVDKLIEDAQTFGLTGPDQFRDMLMHSATQETRALVTQVAQRVEDVWLMVSVKRATLQRAAAKPARPVQSVPPQSASAPALTNHKNNVPHMEVIHI</sequence>
<feature type="domain" description="CRAL-TRIO" evidence="3">
    <location>
        <begin position="20"/>
        <end position="170"/>
    </location>
</feature>
<dbReference type="Pfam" id="PF23289">
    <property type="entry name" value="Spectrin_5"/>
    <property type="match status" value="1"/>
</dbReference>
<reference evidence="4 5" key="1">
    <citation type="submission" date="2020-04" db="EMBL/GenBank/DDBJ databases">
        <authorList>
            <person name="Wallbank WR R."/>
            <person name="Pardo Diaz C."/>
            <person name="Kozak K."/>
            <person name="Martin S."/>
            <person name="Jiggins C."/>
            <person name="Moest M."/>
            <person name="Warren A I."/>
            <person name="Byers J.R.P. K."/>
            <person name="Montejo-Kovacevich G."/>
            <person name="Yen C E."/>
        </authorList>
    </citation>
    <scope>NUCLEOTIDE SEQUENCE [LARGE SCALE GENOMIC DNA]</scope>
</reference>
<accession>A0A8S1A5I9</accession>
<keyword evidence="5" id="KW-1185">Reference proteome</keyword>
<dbReference type="PANTHER" id="PTHR22826:SF211">
    <property type="entry name" value="LD43457P"/>
    <property type="match status" value="1"/>
</dbReference>
<evidence type="ECO:0000313" key="4">
    <source>
        <dbReference type="EMBL" id="CAB3239728.1"/>
    </source>
</evidence>
<name>A0A8S1A5I9_ARCPL</name>
<evidence type="ECO:0000256" key="2">
    <source>
        <dbReference type="SAM" id="MobiDB-lite"/>
    </source>
</evidence>
<dbReference type="OrthoDB" id="10004999at2759"/>
<dbReference type="PROSITE" id="PS50191">
    <property type="entry name" value="CRAL_TRIO"/>
    <property type="match status" value="1"/>
</dbReference>
<dbReference type="GO" id="GO:0005085">
    <property type="term" value="F:guanyl-nucleotide exchange factor activity"/>
    <property type="evidence" value="ECO:0007669"/>
    <property type="project" value="UniProtKB-KW"/>
</dbReference>
<evidence type="ECO:0000256" key="1">
    <source>
        <dbReference type="ARBA" id="ARBA00022658"/>
    </source>
</evidence>